<sequence length="129" mass="13611">MNNPPPNDQISSTLADLTRLNEEVALLAHQLETTTIDVSSPDGSITVTTTLHGSVTGLRFADERHRERTGTQLAVDLLRVLTDAREQATARAAEVTGTGASPSTQTVLPGDALGDLLIGLDALFRPGPK</sequence>
<dbReference type="RefSeq" id="WP_307250316.1">
    <property type="nucleotide sequence ID" value="NZ_JAUSQZ010000001.1"/>
</dbReference>
<dbReference type="Gene3D" id="3.30.1310.10">
    <property type="entry name" value="Nucleoid-associated protein YbaB-like domain"/>
    <property type="match status" value="1"/>
</dbReference>
<protein>
    <recommendedName>
        <fullName evidence="3">YbaB/EbfC DNA-binding family protein</fullName>
    </recommendedName>
</protein>
<evidence type="ECO:0000313" key="1">
    <source>
        <dbReference type="EMBL" id="MDP9830983.1"/>
    </source>
</evidence>
<comment type="caution">
    <text evidence="1">The sequence shown here is derived from an EMBL/GenBank/DDBJ whole genome shotgun (WGS) entry which is preliminary data.</text>
</comment>
<name>A0ABT9PE31_9ACTN</name>
<dbReference type="EMBL" id="JAUSQZ010000001">
    <property type="protein sequence ID" value="MDP9830983.1"/>
    <property type="molecule type" value="Genomic_DNA"/>
</dbReference>
<accession>A0ABT9PE31</accession>
<keyword evidence="2" id="KW-1185">Reference proteome</keyword>
<dbReference type="Proteomes" id="UP001235712">
    <property type="component" value="Unassembled WGS sequence"/>
</dbReference>
<reference evidence="1 2" key="1">
    <citation type="submission" date="2023-07" db="EMBL/GenBank/DDBJ databases">
        <title>Sequencing the genomes of 1000 actinobacteria strains.</title>
        <authorList>
            <person name="Klenk H.-P."/>
        </authorList>
    </citation>
    <scope>NUCLEOTIDE SEQUENCE [LARGE SCALE GENOMIC DNA]</scope>
    <source>
        <strain evidence="1 2">DSM 44388</strain>
    </source>
</reference>
<evidence type="ECO:0000313" key="2">
    <source>
        <dbReference type="Proteomes" id="UP001235712"/>
    </source>
</evidence>
<dbReference type="InterPro" id="IPR004401">
    <property type="entry name" value="YbaB/EbfC"/>
</dbReference>
<dbReference type="InterPro" id="IPR036894">
    <property type="entry name" value="YbaB-like_sf"/>
</dbReference>
<organism evidence="1 2">
    <name type="scientific">Kineosporia succinea</name>
    <dbReference type="NCBI Taxonomy" id="84632"/>
    <lineage>
        <taxon>Bacteria</taxon>
        <taxon>Bacillati</taxon>
        <taxon>Actinomycetota</taxon>
        <taxon>Actinomycetes</taxon>
        <taxon>Kineosporiales</taxon>
        <taxon>Kineosporiaceae</taxon>
        <taxon>Kineosporia</taxon>
    </lineage>
</organism>
<gene>
    <name evidence="1" type="ORF">J2S57_006732</name>
</gene>
<proteinExistence type="predicted"/>
<evidence type="ECO:0008006" key="3">
    <source>
        <dbReference type="Google" id="ProtNLM"/>
    </source>
</evidence>
<dbReference type="Pfam" id="PF02575">
    <property type="entry name" value="YbaB_DNA_bd"/>
    <property type="match status" value="1"/>
</dbReference>